<evidence type="ECO:0000256" key="3">
    <source>
        <dbReference type="ARBA" id="ARBA00023110"/>
    </source>
</evidence>
<dbReference type="GO" id="GO:0006457">
    <property type="term" value="P:protein folding"/>
    <property type="evidence" value="ECO:0007669"/>
    <property type="project" value="TreeGrafter"/>
</dbReference>
<dbReference type="PRINTS" id="PR00153">
    <property type="entry name" value="CSAPPISMRASE"/>
</dbReference>
<reference evidence="6 7" key="1">
    <citation type="journal article" date="2013" name="Nat. Commun.">
        <title>The evolution and pathogenic mechanisms of the rice sheath blight pathogen.</title>
        <authorList>
            <person name="Zheng A."/>
            <person name="Lin R."/>
            <person name="Xu L."/>
            <person name="Qin P."/>
            <person name="Tang C."/>
            <person name="Ai P."/>
            <person name="Zhang D."/>
            <person name="Liu Y."/>
            <person name="Sun Z."/>
            <person name="Feng H."/>
            <person name="Wang Y."/>
            <person name="Chen Y."/>
            <person name="Liang X."/>
            <person name="Fu R."/>
            <person name="Li Q."/>
            <person name="Zhang J."/>
            <person name="Yu X."/>
            <person name="Xie Z."/>
            <person name="Ding L."/>
            <person name="Guan P."/>
            <person name="Tang J."/>
            <person name="Liang Y."/>
            <person name="Wang S."/>
            <person name="Deng Q."/>
            <person name="Li S."/>
            <person name="Zhu J."/>
            <person name="Wang L."/>
            <person name="Liu H."/>
            <person name="Li P."/>
        </authorList>
    </citation>
    <scope>NUCLEOTIDE SEQUENCE [LARGE SCALE GENOMIC DNA]</scope>
    <source>
        <strain evidence="7">AG-1 IA</strain>
    </source>
</reference>
<dbReference type="InterPro" id="IPR029000">
    <property type="entry name" value="Cyclophilin-like_dom_sf"/>
</dbReference>
<dbReference type="OrthoDB" id="193499at2759"/>
<keyword evidence="3" id="KW-0697">Rotamase</keyword>
<evidence type="ECO:0000313" key="7">
    <source>
        <dbReference type="Proteomes" id="UP000011668"/>
    </source>
</evidence>
<organism evidence="6 7">
    <name type="scientific">Thanatephorus cucumeris (strain AG1-IA)</name>
    <name type="common">Rice sheath blight fungus</name>
    <name type="synonym">Rhizoctonia solani</name>
    <dbReference type="NCBI Taxonomy" id="983506"/>
    <lineage>
        <taxon>Eukaryota</taxon>
        <taxon>Fungi</taxon>
        <taxon>Dikarya</taxon>
        <taxon>Basidiomycota</taxon>
        <taxon>Agaricomycotina</taxon>
        <taxon>Agaricomycetes</taxon>
        <taxon>Cantharellales</taxon>
        <taxon>Ceratobasidiaceae</taxon>
        <taxon>Rhizoctonia</taxon>
        <taxon>Rhizoctonia solani AG-1</taxon>
    </lineage>
</organism>
<dbReference type="STRING" id="983506.L8WQ93"/>
<dbReference type="PROSITE" id="PS50072">
    <property type="entry name" value="CSA_PPIASE_2"/>
    <property type="match status" value="1"/>
</dbReference>
<keyword evidence="4 6" id="KW-0413">Isomerase</keyword>
<accession>L8WQ93</accession>
<evidence type="ECO:0000259" key="5">
    <source>
        <dbReference type="PROSITE" id="PS50072"/>
    </source>
</evidence>
<dbReference type="GO" id="GO:0003755">
    <property type="term" value="F:peptidyl-prolyl cis-trans isomerase activity"/>
    <property type="evidence" value="ECO:0007669"/>
    <property type="project" value="UniProtKB-KW"/>
</dbReference>
<dbReference type="AlphaFoldDB" id="L8WQ93"/>
<evidence type="ECO:0000256" key="1">
    <source>
        <dbReference type="ARBA" id="ARBA00000971"/>
    </source>
</evidence>
<dbReference type="PANTHER" id="PTHR11071">
    <property type="entry name" value="PEPTIDYL-PROLYL CIS-TRANS ISOMERASE"/>
    <property type="match status" value="1"/>
</dbReference>
<feature type="domain" description="PPIase cyclophilin-type" evidence="5">
    <location>
        <begin position="74"/>
        <end position="230"/>
    </location>
</feature>
<dbReference type="InterPro" id="IPR002130">
    <property type="entry name" value="Cyclophilin-type_PPIase_dom"/>
</dbReference>
<gene>
    <name evidence="6" type="ORF">AG1IA_07450</name>
</gene>
<dbReference type="SUPFAM" id="SSF50891">
    <property type="entry name" value="Cyclophilin-like"/>
    <property type="match status" value="1"/>
</dbReference>
<evidence type="ECO:0000256" key="4">
    <source>
        <dbReference type="ARBA" id="ARBA00023235"/>
    </source>
</evidence>
<dbReference type="Proteomes" id="UP000011668">
    <property type="component" value="Unassembled WGS sequence"/>
</dbReference>
<dbReference type="Pfam" id="PF00160">
    <property type="entry name" value="Pro_isomerase"/>
    <property type="match status" value="1"/>
</dbReference>
<dbReference type="Gene3D" id="2.40.100.10">
    <property type="entry name" value="Cyclophilin-like"/>
    <property type="match status" value="1"/>
</dbReference>
<dbReference type="EC" id="5.2.1.8" evidence="2"/>
<protein>
    <recommendedName>
        <fullName evidence="2">peptidylprolyl isomerase</fullName>
        <ecNumber evidence="2">5.2.1.8</ecNumber>
    </recommendedName>
</protein>
<comment type="catalytic activity">
    <reaction evidence="1">
        <text>[protein]-peptidylproline (omega=180) = [protein]-peptidylproline (omega=0)</text>
        <dbReference type="Rhea" id="RHEA:16237"/>
        <dbReference type="Rhea" id="RHEA-COMP:10747"/>
        <dbReference type="Rhea" id="RHEA-COMP:10748"/>
        <dbReference type="ChEBI" id="CHEBI:83833"/>
        <dbReference type="ChEBI" id="CHEBI:83834"/>
        <dbReference type="EC" id="5.2.1.8"/>
    </reaction>
</comment>
<name>L8WQ93_THACA</name>
<dbReference type="HOGENOM" id="CLU_748377_0_0_1"/>
<evidence type="ECO:0000256" key="2">
    <source>
        <dbReference type="ARBA" id="ARBA00013194"/>
    </source>
</evidence>
<dbReference type="PANTHER" id="PTHR11071:SF561">
    <property type="entry name" value="PEPTIDYL-PROLYL CIS-TRANS ISOMERASE D-RELATED"/>
    <property type="match status" value="1"/>
</dbReference>
<evidence type="ECO:0000313" key="6">
    <source>
        <dbReference type="EMBL" id="ELU38514.1"/>
    </source>
</evidence>
<dbReference type="EMBL" id="AFRT01002134">
    <property type="protein sequence ID" value="ELU38514.1"/>
    <property type="molecule type" value="Genomic_DNA"/>
</dbReference>
<sequence length="370" mass="40985">MAETPFLDLFSGDREKFNSESGEYAVTVDLLVSKAATYGLPSRPEELDEEQQGILNDLSSGKRLRFQPPEPLSIGRLIFDLDDSPGLAKTCANFVSLCKGDKGMCKNAPNKPLHYKGTAIHRIAKDFVAQGGDITRNDGSGGESIYGGKFADAKEGLKAKAEFGSLAMANSGKNSNTSQFFVVLTSDPGKLAKITGKYVVFGQTRTSGEGEQVLLRLGALSGTNEQPLQPKLCPCSIFGLPPSFKNFLHYRLNRSLVNVYFKSLQHILSNSLMKNGEPWNLDKEHRRKSGSPYLFEVHMKYLKPGELPMRSCKHSPMMHKFQDTVLRLHNASTKVMNALGQKFTNIRNLETYRLPTIYPTSTNPERQNLA</sequence>
<proteinExistence type="predicted"/>
<dbReference type="GO" id="GO:0016018">
    <property type="term" value="F:cyclosporin A binding"/>
    <property type="evidence" value="ECO:0007669"/>
    <property type="project" value="TreeGrafter"/>
</dbReference>
<comment type="caution">
    <text evidence="6">The sequence shown here is derived from an EMBL/GenBank/DDBJ whole genome shotgun (WGS) entry which is preliminary data.</text>
</comment>
<dbReference type="GO" id="GO:0005737">
    <property type="term" value="C:cytoplasm"/>
    <property type="evidence" value="ECO:0007669"/>
    <property type="project" value="TreeGrafter"/>
</dbReference>
<keyword evidence="7" id="KW-1185">Reference proteome</keyword>